<proteinExistence type="inferred from homology"/>
<evidence type="ECO:0000256" key="4">
    <source>
        <dbReference type="ARBA" id="ARBA00022692"/>
    </source>
</evidence>
<dbReference type="Proteomes" id="UP001597145">
    <property type="component" value="Unassembled WGS sequence"/>
</dbReference>
<feature type="compositionally biased region" description="Basic and acidic residues" evidence="7">
    <location>
        <begin position="742"/>
        <end position="752"/>
    </location>
</feature>
<comment type="caution">
    <text evidence="10">The sequence shown here is derived from an EMBL/GenBank/DDBJ whole genome shotgun (WGS) entry which is preliminary data.</text>
</comment>
<feature type="region of interest" description="Disordered" evidence="7">
    <location>
        <begin position="718"/>
        <end position="752"/>
    </location>
</feature>
<keyword evidence="6 8" id="KW-0472">Membrane</keyword>
<feature type="domain" description="SSD" evidence="9">
    <location>
        <begin position="205"/>
        <end position="330"/>
    </location>
</feature>
<feature type="transmembrane region" description="Helical" evidence="8">
    <location>
        <begin position="206"/>
        <end position="226"/>
    </location>
</feature>
<comment type="subcellular location">
    <subcellularLocation>
        <location evidence="1">Cell membrane</location>
        <topology evidence="1">Multi-pass membrane protein</topology>
    </subcellularLocation>
</comment>
<evidence type="ECO:0000259" key="9">
    <source>
        <dbReference type="PROSITE" id="PS50156"/>
    </source>
</evidence>
<evidence type="ECO:0000256" key="2">
    <source>
        <dbReference type="ARBA" id="ARBA00010157"/>
    </source>
</evidence>
<evidence type="ECO:0000256" key="3">
    <source>
        <dbReference type="ARBA" id="ARBA00022475"/>
    </source>
</evidence>
<gene>
    <name evidence="10" type="ORF">ACFSCY_20705</name>
</gene>
<sequence>MFAALGRTAARRRWTVVVGAVLFVALSGFWGAGAFGSFGGGAGFDDPYSESAQANEILAGPLGRSATDVVVMFTSPDRTVDDPAFEAAVTEAAARIPESSYTRLDTYWSTGSPDLVSADRQSTYIGLQLASPEETDNVVIYQETIEDRLDVEGYEVLYGGLVPVNEQVNALTGQDLVRAEMVSIPILLILLVIIFRSLVAASIPLIVGTVVAVGSLAVLRVVGFFYPVSTFSINVVTLLGLGLAIDYGLLVVNRFREELAAGRPVDEAVERTMGSAGRTVTFSGIAIALTLIGLLIFPSRFLVSMAVAIVSVVLFAVVAVLLLLPALLRFAGHRINSLRLPLPRFGRRDAETVPVQEGGWYRTAKVIMRRPVAVTVGLTILLLGAGAPLLGAQWGRPSDWVLPADVDARVVDDMLDNDFVRDPTEIVTAVVQLPGAADSPQSTAALEEFAARLDQVPGVDGAAITATEGDLARLTLGYAMDPQSDEAAEMVRGLRAAAPPEGATVRFTNYPVSLADMLSMLGDRLPLLVLYISVISFVVLFMAFGSVLIPIQSLLLNVLSLSAAFGTIALIFQYGFLSDVLGFVPEGFMDANMPMLILVIIFGLAMDYQVFTLSRIRENWEATHDPVESVAVGIQQSGRIISSAAVLFVVVVGGFILSNITFMMMIGVGLVIAVVVDATIVRGLLVPATMRLLGDRAWWAPAPLARWWRRWGVPESHGGPPVPPLGSGPGAPGAQNPRHHRHDSEPVRASAE</sequence>
<dbReference type="Pfam" id="PF03176">
    <property type="entry name" value="MMPL"/>
    <property type="match status" value="2"/>
</dbReference>
<feature type="transmembrane region" description="Helical" evidence="8">
    <location>
        <begin position="596"/>
        <end position="616"/>
    </location>
</feature>
<feature type="transmembrane region" description="Helical" evidence="8">
    <location>
        <begin position="637"/>
        <end position="656"/>
    </location>
</feature>
<evidence type="ECO:0000256" key="6">
    <source>
        <dbReference type="ARBA" id="ARBA00023136"/>
    </source>
</evidence>
<organism evidence="10 11">
    <name type="scientific">Pseudonocardia aurantiaca</name>
    <dbReference type="NCBI Taxonomy" id="75290"/>
    <lineage>
        <taxon>Bacteria</taxon>
        <taxon>Bacillati</taxon>
        <taxon>Actinomycetota</taxon>
        <taxon>Actinomycetes</taxon>
        <taxon>Pseudonocardiales</taxon>
        <taxon>Pseudonocardiaceae</taxon>
        <taxon>Pseudonocardia</taxon>
    </lineage>
</organism>
<dbReference type="PANTHER" id="PTHR33406">
    <property type="entry name" value="MEMBRANE PROTEIN MJ1562-RELATED"/>
    <property type="match status" value="1"/>
</dbReference>
<evidence type="ECO:0000256" key="8">
    <source>
        <dbReference type="SAM" id="Phobius"/>
    </source>
</evidence>
<reference evidence="11" key="1">
    <citation type="journal article" date="2019" name="Int. J. Syst. Evol. Microbiol.">
        <title>The Global Catalogue of Microorganisms (GCM) 10K type strain sequencing project: providing services to taxonomists for standard genome sequencing and annotation.</title>
        <authorList>
            <consortium name="The Broad Institute Genomics Platform"/>
            <consortium name="The Broad Institute Genome Sequencing Center for Infectious Disease"/>
            <person name="Wu L."/>
            <person name="Ma J."/>
        </authorList>
    </citation>
    <scope>NUCLEOTIDE SEQUENCE [LARGE SCALE GENOMIC DNA]</scope>
    <source>
        <strain evidence="11">JCM 12165</strain>
    </source>
</reference>
<dbReference type="EMBL" id="JBHUCP010000016">
    <property type="protein sequence ID" value="MFD1531858.1"/>
    <property type="molecule type" value="Genomic_DNA"/>
</dbReference>
<dbReference type="InterPro" id="IPR000731">
    <property type="entry name" value="SSD"/>
</dbReference>
<dbReference type="SUPFAM" id="SSF82866">
    <property type="entry name" value="Multidrug efflux transporter AcrB transmembrane domain"/>
    <property type="match status" value="2"/>
</dbReference>
<keyword evidence="3" id="KW-1003">Cell membrane</keyword>
<feature type="transmembrane region" description="Helical" evidence="8">
    <location>
        <begin position="372"/>
        <end position="394"/>
    </location>
</feature>
<feature type="transmembrane region" description="Helical" evidence="8">
    <location>
        <begin position="528"/>
        <end position="549"/>
    </location>
</feature>
<feature type="transmembrane region" description="Helical" evidence="8">
    <location>
        <begin position="303"/>
        <end position="328"/>
    </location>
</feature>
<evidence type="ECO:0000313" key="10">
    <source>
        <dbReference type="EMBL" id="MFD1531858.1"/>
    </source>
</evidence>
<dbReference type="InterPro" id="IPR004869">
    <property type="entry name" value="MMPL_dom"/>
</dbReference>
<dbReference type="RefSeq" id="WP_343974289.1">
    <property type="nucleotide sequence ID" value="NZ_BAAAJG010000007.1"/>
</dbReference>
<keyword evidence="5 8" id="KW-1133">Transmembrane helix</keyword>
<keyword evidence="11" id="KW-1185">Reference proteome</keyword>
<dbReference type="PANTHER" id="PTHR33406:SF11">
    <property type="entry name" value="MEMBRANE PROTEIN SCO6666-RELATED"/>
    <property type="match status" value="1"/>
</dbReference>
<dbReference type="PROSITE" id="PS50156">
    <property type="entry name" value="SSD"/>
    <property type="match status" value="1"/>
</dbReference>
<feature type="transmembrane region" description="Helical" evidence="8">
    <location>
        <begin position="554"/>
        <end position="576"/>
    </location>
</feature>
<evidence type="ECO:0000256" key="7">
    <source>
        <dbReference type="SAM" id="MobiDB-lite"/>
    </source>
</evidence>
<feature type="transmembrane region" description="Helical" evidence="8">
    <location>
        <begin position="662"/>
        <end position="685"/>
    </location>
</feature>
<feature type="transmembrane region" description="Helical" evidence="8">
    <location>
        <begin position="181"/>
        <end position="199"/>
    </location>
</feature>
<comment type="similarity">
    <text evidence="2">Belongs to the resistance-nodulation-cell division (RND) (TC 2.A.6) family. MmpL subfamily.</text>
</comment>
<evidence type="ECO:0000256" key="5">
    <source>
        <dbReference type="ARBA" id="ARBA00022989"/>
    </source>
</evidence>
<protein>
    <submittedName>
        <fullName evidence="10">MMPL family transporter</fullName>
    </submittedName>
</protein>
<dbReference type="Gene3D" id="1.20.1640.10">
    <property type="entry name" value="Multidrug efflux transporter AcrB transmembrane domain"/>
    <property type="match status" value="2"/>
</dbReference>
<feature type="transmembrane region" description="Helical" evidence="8">
    <location>
        <begin position="232"/>
        <end position="255"/>
    </location>
</feature>
<name>A0ABW4FMK7_9PSEU</name>
<keyword evidence="4 8" id="KW-0812">Transmembrane</keyword>
<dbReference type="InterPro" id="IPR050545">
    <property type="entry name" value="Mycobact_MmpL"/>
</dbReference>
<accession>A0ABW4FMK7</accession>
<evidence type="ECO:0000256" key="1">
    <source>
        <dbReference type="ARBA" id="ARBA00004651"/>
    </source>
</evidence>
<feature type="transmembrane region" description="Helical" evidence="8">
    <location>
        <begin position="276"/>
        <end position="297"/>
    </location>
</feature>
<evidence type="ECO:0000313" key="11">
    <source>
        <dbReference type="Proteomes" id="UP001597145"/>
    </source>
</evidence>